<name>A0A1V8S9W8_9PEZI</name>
<proteinExistence type="predicted"/>
<sequence length="125" mass="14407">MTKWYSSKTVYRSETGKVYHGAEEMKAWMTELFYSFEANKHIPEYYVQYKVDGATKIHVGFRRLLWIKGNTGPEPDTDTPVAWICEIGPADDPDAYLGLQFKTSSIHWDKTQTVALLKKKLPSDL</sequence>
<accession>A0A1V8S9W8</accession>
<evidence type="ECO:0000313" key="2">
    <source>
        <dbReference type="Proteomes" id="UP000192596"/>
    </source>
</evidence>
<dbReference type="Proteomes" id="UP000192596">
    <property type="component" value="Unassembled WGS sequence"/>
</dbReference>
<keyword evidence="2" id="KW-1185">Reference proteome</keyword>
<reference evidence="2" key="1">
    <citation type="submission" date="2017-03" db="EMBL/GenBank/DDBJ databases">
        <title>Genomes of endolithic fungi from Antarctica.</title>
        <authorList>
            <person name="Coleine C."/>
            <person name="Masonjones S."/>
            <person name="Stajich J.E."/>
        </authorList>
    </citation>
    <scope>NUCLEOTIDE SEQUENCE [LARGE SCALE GENOMIC DNA]</scope>
    <source>
        <strain evidence="2">CCFEE 5527</strain>
    </source>
</reference>
<organism evidence="1 2">
    <name type="scientific">Cryoendolithus antarcticus</name>
    <dbReference type="NCBI Taxonomy" id="1507870"/>
    <lineage>
        <taxon>Eukaryota</taxon>
        <taxon>Fungi</taxon>
        <taxon>Dikarya</taxon>
        <taxon>Ascomycota</taxon>
        <taxon>Pezizomycotina</taxon>
        <taxon>Dothideomycetes</taxon>
        <taxon>Dothideomycetidae</taxon>
        <taxon>Cladosporiales</taxon>
        <taxon>Cladosporiaceae</taxon>
        <taxon>Cryoendolithus</taxon>
    </lineage>
</organism>
<dbReference type="EMBL" id="NAJO01000082">
    <property type="protein sequence ID" value="OQN95651.1"/>
    <property type="molecule type" value="Genomic_DNA"/>
</dbReference>
<gene>
    <name evidence="1" type="ORF">B0A48_18175</name>
</gene>
<protein>
    <submittedName>
        <fullName evidence="1">Uncharacterized protein</fullName>
    </submittedName>
</protein>
<dbReference type="STRING" id="1507870.A0A1V8S9W8"/>
<dbReference type="AlphaFoldDB" id="A0A1V8S9W8"/>
<dbReference type="OrthoDB" id="5377620at2759"/>
<comment type="caution">
    <text evidence="1">The sequence shown here is derived from an EMBL/GenBank/DDBJ whole genome shotgun (WGS) entry which is preliminary data.</text>
</comment>
<evidence type="ECO:0000313" key="1">
    <source>
        <dbReference type="EMBL" id="OQN95651.1"/>
    </source>
</evidence>
<dbReference type="InParanoid" id="A0A1V8S9W8"/>